<name>A0ABT8FHL2_9ACTN</name>
<accession>A0ABT8FHL2</accession>
<organism evidence="2 3">
    <name type="scientific">Nocardioides oceani</name>
    <dbReference type="NCBI Taxonomy" id="3058369"/>
    <lineage>
        <taxon>Bacteria</taxon>
        <taxon>Bacillati</taxon>
        <taxon>Actinomycetota</taxon>
        <taxon>Actinomycetes</taxon>
        <taxon>Propionibacteriales</taxon>
        <taxon>Nocardioidaceae</taxon>
        <taxon>Nocardioides</taxon>
    </lineage>
</organism>
<gene>
    <name evidence="2" type="ORF">QWY28_13370</name>
</gene>
<sequence length="118" mass="12782">MIGAHELCVVADLTYRQVDYWTRTGHLNPTGDRFPGSGNTPRLYDHHQVALAIQLSRLTKAGIPMPRAAHVARELLDTGRCDLSPHYVLAPVHEASLTAPPLPTNVHPITTSTGDTAA</sequence>
<dbReference type="EMBL" id="JAUHJQ010000005">
    <property type="protein sequence ID" value="MDN4173945.1"/>
    <property type="molecule type" value="Genomic_DNA"/>
</dbReference>
<evidence type="ECO:0000313" key="3">
    <source>
        <dbReference type="Proteomes" id="UP001168620"/>
    </source>
</evidence>
<dbReference type="RefSeq" id="WP_300953047.1">
    <property type="nucleotide sequence ID" value="NZ_JAUHJQ010000005.1"/>
</dbReference>
<protein>
    <submittedName>
        <fullName evidence="2">MerR family transcriptional regulator</fullName>
    </submittedName>
</protein>
<dbReference type="Gene3D" id="1.10.1660.10">
    <property type="match status" value="1"/>
</dbReference>
<keyword evidence="3" id="KW-1185">Reference proteome</keyword>
<comment type="caution">
    <text evidence="2">The sequence shown here is derived from an EMBL/GenBank/DDBJ whole genome shotgun (WGS) entry which is preliminary data.</text>
</comment>
<dbReference type="Proteomes" id="UP001168620">
    <property type="component" value="Unassembled WGS sequence"/>
</dbReference>
<feature type="domain" description="HTH merR-type" evidence="1">
    <location>
        <begin position="6"/>
        <end position="74"/>
    </location>
</feature>
<dbReference type="Pfam" id="PF13411">
    <property type="entry name" value="MerR_1"/>
    <property type="match status" value="1"/>
</dbReference>
<evidence type="ECO:0000259" key="1">
    <source>
        <dbReference type="Pfam" id="PF13411"/>
    </source>
</evidence>
<proteinExistence type="predicted"/>
<evidence type="ECO:0000313" key="2">
    <source>
        <dbReference type="EMBL" id="MDN4173945.1"/>
    </source>
</evidence>
<dbReference type="InterPro" id="IPR000551">
    <property type="entry name" value="MerR-type_HTH_dom"/>
</dbReference>
<reference evidence="2" key="1">
    <citation type="submission" date="2023-06" db="EMBL/GenBank/DDBJ databases">
        <title>Draft genome sequence of Nocardioides sp. SOB77.</title>
        <authorList>
            <person name="Zhang G."/>
        </authorList>
    </citation>
    <scope>NUCLEOTIDE SEQUENCE</scope>
    <source>
        <strain evidence="2">SOB77</strain>
    </source>
</reference>